<dbReference type="Gene3D" id="1.20.120.550">
    <property type="entry name" value="Membrane associated eicosanoid/glutathione metabolism-like domain"/>
    <property type="match status" value="1"/>
</dbReference>
<keyword evidence="4 5" id="KW-0472">Membrane</keyword>
<sequence>MSLASGLLALALLGQVLLTLVVYLVMGRRRYAAAARGEVSLATYVLVRDEPPALARITKNLANQFELPVLFYALALLLVALGAASLLDALVAWVFVASRIAHAYVAIGSENVRLRARIFQFGVLMVGLLAIHSAFIVIASMT</sequence>
<dbReference type="InterPro" id="IPR001129">
    <property type="entry name" value="Membr-assoc_MAPEG"/>
</dbReference>
<comment type="subcellular location">
    <subcellularLocation>
        <location evidence="1">Membrane</location>
    </subcellularLocation>
</comment>
<feature type="transmembrane region" description="Helical" evidence="5">
    <location>
        <begin position="119"/>
        <end position="141"/>
    </location>
</feature>
<dbReference type="AlphaFoldDB" id="V4TAG1"/>
<evidence type="ECO:0008006" key="8">
    <source>
        <dbReference type="Google" id="ProtNLM"/>
    </source>
</evidence>
<evidence type="ECO:0000256" key="3">
    <source>
        <dbReference type="ARBA" id="ARBA00022989"/>
    </source>
</evidence>
<evidence type="ECO:0000313" key="6">
    <source>
        <dbReference type="EMBL" id="ESR23418.1"/>
    </source>
</evidence>
<keyword evidence="3 5" id="KW-1133">Transmembrane helix</keyword>
<reference evidence="6 7" key="1">
    <citation type="journal article" date="2014" name="Genome Announc.">
        <title>Draft Genome Sequence of Lutibaculum baratangense Strain AMV1T, Isolated from a Mud Volcano in Andamans, India.</title>
        <authorList>
            <person name="Singh A."/>
            <person name="Sreenivas A."/>
            <person name="Sathyanarayana Reddy G."/>
            <person name="Pinnaka A.K."/>
            <person name="Shivaji S."/>
        </authorList>
    </citation>
    <scope>NUCLEOTIDE SEQUENCE [LARGE SCALE GENOMIC DNA]</scope>
    <source>
        <strain evidence="6 7">AMV1</strain>
    </source>
</reference>
<accession>V4TAG1</accession>
<name>V4TAG1_9HYPH</name>
<dbReference type="OrthoDB" id="5516290at2"/>
<dbReference type="RefSeq" id="WP_023433604.1">
    <property type="nucleotide sequence ID" value="NZ_AWXZ01000039.1"/>
</dbReference>
<dbReference type="EMBL" id="AWXZ01000039">
    <property type="protein sequence ID" value="ESR23418.1"/>
    <property type="molecule type" value="Genomic_DNA"/>
</dbReference>
<dbReference type="InterPro" id="IPR023352">
    <property type="entry name" value="MAPEG-like_dom_sf"/>
</dbReference>
<evidence type="ECO:0000256" key="1">
    <source>
        <dbReference type="ARBA" id="ARBA00004370"/>
    </source>
</evidence>
<organism evidence="6 7">
    <name type="scientific">Lutibaculum baratangense AMV1</name>
    <dbReference type="NCBI Taxonomy" id="631454"/>
    <lineage>
        <taxon>Bacteria</taxon>
        <taxon>Pseudomonadati</taxon>
        <taxon>Pseudomonadota</taxon>
        <taxon>Alphaproteobacteria</taxon>
        <taxon>Hyphomicrobiales</taxon>
        <taxon>Tepidamorphaceae</taxon>
        <taxon>Lutibaculum</taxon>
    </lineage>
</organism>
<keyword evidence="2 5" id="KW-0812">Transmembrane</keyword>
<keyword evidence="7" id="KW-1185">Reference proteome</keyword>
<feature type="transmembrane region" description="Helical" evidence="5">
    <location>
        <begin position="65"/>
        <end position="84"/>
    </location>
</feature>
<evidence type="ECO:0000256" key="5">
    <source>
        <dbReference type="SAM" id="Phobius"/>
    </source>
</evidence>
<gene>
    <name evidence="6" type="ORF">N177_3486</name>
</gene>
<dbReference type="eggNOG" id="COG5331">
    <property type="taxonomic scope" value="Bacteria"/>
</dbReference>
<dbReference type="SUPFAM" id="SSF161084">
    <property type="entry name" value="MAPEG domain-like"/>
    <property type="match status" value="1"/>
</dbReference>
<feature type="transmembrane region" description="Helical" evidence="5">
    <location>
        <begin position="6"/>
        <end position="26"/>
    </location>
</feature>
<dbReference type="GO" id="GO:0016020">
    <property type="term" value="C:membrane"/>
    <property type="evidence" value="ECO:0007669"/>
    <property type="project" value="UniProtKB-SubCell"/>
</dbReference>
<protein>
    <recommendedName>
        <fullName evidence="8">MAPEG family protein</fullName>
    </recommendedName>
</protein>
<comment type="caution">
    <text evidence="6">The sequence shown here is derived from an EMBL/GenBank/DDBJ whole genome shotgun (WGS) entry which is preliminary data.</text>
</comment>
<evidence type="ECO:0000313" key="7">
    <source>
        <dbReference type="Proteomes" id="UP000017819"/>
    </source>
</evidence>
<evidence type="ECO:0000256" key="4">
    <source>
        <dbReference type="ARBA" id="ARBA00023136"/>
    </source>
</evidence>
<proteinExistence type="predicted"/>
<dbReference type="STRING" id="631454.N177_3486"/>
<dbReference type="Proteomes" id="UP000017819">
    <property type="component" value="Unassembled WGS sequence"/>
</dbReference>
<dbReference type="Pfam" id="PF01124">
    <property type="entry name" value="MAPEG"/>
    <property type="match status" value="1"/>
</dbReference>
<evidence type="ECO:0000256" key="2">
    <source>
        <dbReference type="ARBA" id="ARBA00022692"/>
    </source>
</evidence>